<dbReference type="SUPFAM" id="SSF48371">
    <property type="entry name" value="ARM repeat"/>
    <property type="match status" value="1"/>
</dbReference>
<evidence type="ECO:0000313" key="1">
    <source>
        <dbReference type="EMBL" id="CUM57962.1"/>
    </source>
</evidence>
<gene>
    <name evidence="1" type="ORF">BSAL_48895</name>
</gene>
<dbReference type="PANTHER" id="PTHR15599:SF1">
    <property type="entry name" value="RADIAL SPOKE HEAD 14 HOMOLOG"/>
    <property type="match status" value="1"/>
</dbReference>
<evidence type="ECO:0000313" key="2">
    <source>
        <dbReference type="Proteomes" id="UP000051952"/>
    </source>
</evidence>
<dbReference type="PANTHER" id="PTHR15599">
    <property type="entry name" value="RTDR1"/>
    <property type="match status" value="1"/>
</dbReference>
<protein>
    <submittedName>
        <fullName evidence="1">Uncharacterized protein</fullName>
    </submittedName>
</protein>
<reference evidence="2" key="1">
    <citation type="submission" date="2015-09" db="EMBL/GenBank/DDBJ databases">
        <authorList>
            <consortium name="Pathogen Informatics"/>
        </authorList>
    </citation>
    <scope>NUCLEOTIDE SEQUENCE [LARGE SCALE GENOMIC DNA]</scope>
    <source>
        <strain evidence="2">Lake Konstanz</strain>
    </source>
</reference>
<dbReference type="OMA" id="YEPGKQQ"/>
<dbReference type="AlphaFoldDB" id="A0A0S4KKN0"/>
<accession>A0A0S4KKN0</accession>
<proteinExistence type="predicted"/>
<keyword evidence="2" id="KW-1185">Reference proteome</keyword>
<name>A0A0S4KKN0_BODSA</name>
<dbReference type="InterPro" id="IPR011989">
    <property type="entry name" value="ARM-like"/>
</dbReference>
<dbReference type="Proteomes" id="UP000051952">
    <property type="component" value="Unassembled WGS sequence"/>
</dbReference>
<dbReference type="InterPro" id="IPR042856">
    <property type="entry name" value="RSP14"/>
</dbReference>
<sequence length="397" mass="43385">MWQVLRRQQGEYYEKEGHVAVPTDLAGHGEHVKVALSLRTISMHETKPYAPPKDPLVLTMPYGNVVYPKIARNLGNENVVLRRQAVQMLLDLYLLKREHIVMSLGAGILDALLERLNDADDDMRTQACIALEFIVKEPKGQEVVLSRGTEVLSTFLNATDDQCGDVVVEALRLLSSTHAAYNEYESTRRLVALGAIPRYIKKVLDRDDAVCCTACGALVKVLDIKEAFVEVIQHSGMEAVTKALRRNDEPMILVEASGVVSSIAVFGQGLARCTSLQTVAALIPHLRHEHVTVRTHCTSAAAQLVVHAEGKAQAIACGIVPALSMAVSVEDELDVLMNLVKTIRLVSEHPQARAELATVVDRLREIVSLAGDEHKELAAATEKALASIEWVPGTPLP</sequence>
<dbReference type="Gene3D" id="1.25.10.10">
    <property type="entry name" value="Leucine-rich Repeat Variant"/>
    <property type="match status" value="2"/>
</dbReference>
<dbReference type="VEuPathDB" id="TriTrypDB:BSAL_48895"/>
<organism evidence="1 2">
    <name type="scientific">Bodo saltans</name>
    <name type="common">Flagellated protozoan</name>
    <dbReference type="NCBI Taxonomy" id="75058"/>
    <lineage>
        <taxon>Eukaryota</taxon>
        <taxon>Discoba</taxon>
        <taxon>Euglenozoa</taxon>
        <taxon>Kinetoplastea</taxon>
        <taxon>Metakinetoplastina</taxon>
        <taxon>Eubodonida</taxon>
        <taxon>Bodonidae</taxon>
        <taxon>Bodo</taxon>
    </lineage>
</organism>
<dbReference type="EMBL" id="CYKH01002253">
    <property type="protein sequence ID" value="CUM57962.1"/>
    <property type="molecule type" value="Genomic_DNA"/>
</dbReference>
<dbReference type="OrthoDB" id="409644at2759"/>
<dbReference type="InterPro" id="IPR016024">
    <property type="entry name" value="ARM-type_fold"/>
</dbReference>